<keyword evidence="1" id="KW-0812">Transmembrane</keyword>
<feature type="transmembrane region" description="Helical" evidence="1">
    <location>
        <begin position="60"/>
        <end position="81"/>
    </location>
</feature>
<protein>
    <submittedName>
        <fullName evidence="3">YdcF family protein</fullName>
    </submittedName>
</protein>
<keyword evidence="1" id="KW-1133">Transmembrane helix</keyword>
<keyword evidence="4" id="KW-1185">Reference proteome</keyword>
<sequence>MLKYLDLFIGLLCVFYYFYLEIVYNGMSFDIFFIVVGIILILYHFVKFKIDLNKNFKKAFNTILTIGLSIFLIAESMLIFFPKQNLKDDCDYLVILGASVKNTRPSLTLKGRLDKAIEYINKSNDDCYIVVSGGKGSDEKISEAKAMENYLIDHGISKRRIILEDKSTSTYENFKYSKEKIEKNSNKSIKKLNIKVVTTDFHGFRSFLLAKKNGYKNINFWTVNSINQFIPVYYLREFFALAKTVILNIL</sequence>
<organism evidence="3 4">
    <name type="scientific">Paraclostridium tenue</name>
    <dbReference type="NCBI Taxonomy" id="1737"/>
    <lineage>
        <taxon>Bacteria</taxon>
        <taxon>Bacillati</taxon>
        <taxon>Bacillota</taxon>
        <taxon>Clostridia</taxon>
        <taxon>Peptostreptococcales</taxon>
        <taxon>Peptostreptococcaceae</taxon>
        <taxon>Paraclostridium</taxon>
    </lineage>
</organism>
<dbReference type="PANTHER" id="PTHR30336:SF4">
    <property type="entry name" value="ENVELOPE BIOGENESIS FACTOR ELYC"/>
    <property type="match status" value="1"/>
</dbReference>
<dbReference type="CDD" id="cd06259">
    <property type="entry name" value="YdcF-like"/>
    <property type="match status" value="1"/>
</dbReference>
<evidence type="ECO:0000313" key="3">
    <source>
        <dbReference type="EMBL" id="GAA0865198.1"/>
    </source>
</evidence>
<dbReference type="EMBL" id="BAAACP010000013">
    <property type="protein sequence ID" value="GAA0865198.1"/>
    <property type="molecule type" value="Genomic_DNA"/>
</dbReference>
<feature type="domain" description="DUF218" evidence="2">
    <location>
        <begin position="91"/>
        <end position="237"/>
    </location>
</feature>
<name>A0ABN1M779_9FIRM</name>
<dbReference type="Gene3D" id="3.40.50.620">
    <property type="entry name" value="HUPs"/>
    <property type="match status" value="1"/>
</dbReference>
<comment type="caution">
    <text evidence="3">The sequence shown here is derived from an EMBL/GenBank/DDBJ whole genome shotgun (WGS) entry which is preliminary data.</text>
</comment>
<feature type="transmembrane region" description="Helical" evidence="1">
    <location>
        <begin position="7"/>
        <end position="25"/>
    </location>
</feature>
<gene>
    <name evidence="3" type="ORF">GCM10008917_21640</name>
</gene>
<evidence type="ECO:0000313" key="4">
    <source>
        <dbReference type="Proteomes" id="UP001400965"/>
    </source>
</evidence>
<dbReference type="Pfam" id="PF02698">
    <property type="entry name" value="DUF218"/>
    <property type="match status" value="1"/>
</dbReference>
<dbReference type="PANTHER" id="PTHR30336">
    <property type="entry name" value="INNER MEMBRANE PROTEIN, PROBABLE PERMEASE"/>
    <property type="match status" value="1"/>
</dbReference>
<feature type="transmembrane region" description="Helical" evidence="1">
    <location>
        <begin position="31"/>
        <end position="48"/>
    </location>
</feature>
<dbReference type="Proteomes" id="UP001400965">
    <property type="component" value="Unassembled WGS sequence"/>
</dbReference>
<dbReference type="RefSeq" id="WP_346045848.1">
    <property type="nucleotide sequence ID" value="NZ_BAAACP010000013.1"/>
</dbReference>
<dbReference type="InterPro" id="IPR051599">
    <property type="entry name" value="Cell_Envelope_Assoc"/>
</dbReference>
<dbReference type="InterPro" id="IPR014729">
    <property type="entry name" value="Rossmann-like_a/b/a_fold"/>
</dbReference>
<reference evidence="3 4" key="1">
    <citation type="journal article" date="2019" name="Int. J. Syst. Evol. Microbiol.">
        <title>The Global Catalogue of Microorganisms (GCM) 10K type strain sequencing project: providing services to taxonomists for standard genome sequencing and annotation.</title>
        <authorList>
            <consortium name="The Broad Institute Genomics Platform"/>
            <consortium name="The Broad Institute Genome Sequencing Center for Infectious Disease"/>
            <person name="Wu L."/>
            <person name="Ma J."/>
        </authorList>
    </citation>
    <scope>NUCLEOTIDE SEQUENCE [LARGE SCALE GENOMIC DNA]</scope>
    <source>
        <strain evidence="3 4">JCM 6486</strain>
    </source>
</reference>
<accession>A0ABN1M779</accession>
<dbReference type="InterPro" id="IPR003848">
    <property type="entry name" value="DUF218"/>
</dbReference>
<keyword evidence="1" id="KW-0472">Membrane</keyword>
<evidence type="ECO:0000256" key="1">
    <source>
        <dbReference type="SAM" id="Phobius"/>
    </source>
</evidence>
<evidence type="ECO:0000259" key="2">
    <source>
        <dbReference type="Pfam" id="PF02698"/>
    </source>
</evidence>
<proteinExistence type="predicted"/>